<organism evidence="7 8">
    <name type="scientific">Pseudonocardia charpentierae</name>
    <dbReference type="NCBI Taxonomy" id="3075545"/>
    <lineage>
        <taxon>Bacteria</taxon>
        <taxon>Bacillati</taxon>
        <taxon>Actinomycetota</taxon>
        <taxon>Actinomycetes</taxon>
        <taxon>Pseudonocardiales</taxon>
        <taxon>Pseudonocardiaceae</taxon>
        <taxon>Pseudonocardia</taxon>
    </lineage>
</organism>
<evidence type="ECO:0000256" key="1">
    <source>
        <dbReference type="ARBA" id="ARBA00004141"/>
    </source>
</evidence>
<keyword evidence="3 6" id="KW-0812">Transmembrane</keyword>
<accession>A0ABU2NIA0</accession>
<dbReference type="Pfam" id="PF03741">
    <property type="entry name" value="TerC"/>
    <property type="match status" value="1"/>
</dbReference>
<evidence type="ECO:0000256" key="3">
    <source>
        <dbReference type="ARBA" id="ARBA00022692"/>
    </source>
</evidence>
<proteinExistence type="inferred from homology"/>
<evidence type="ECO:0000313" key="8">
    <source>
        <dbReference type="Proteomes" id="UP001183202"/>
    </source>
</evidence>
<dbReference type="EMBL" id="JAVREJ010000041">
    <property type="protein sequence ID" value="MDT0353690.1"/>
    <property type="molecule type" value="Genomic_DNA"/>
</dbReference>
<evidence type="ECO:0000256" key="6">
    <source>
        <dbReference type="SAM" id="Phobius"/>
    </source>
</evidence>
<comment type="similarity">
    <text evidence="2">Belongs to the TerC family.</text>
</comment>
<keyword evidence="5 6" id="KW-0472">Membrane</keyword>
<gene>
    <name evidence="7" type="ORF">RM445_29790</name>
</gene>
<dbReference type="InterPro" id="IPR022369">
    <property type="entry name" value="Integral_membrane_TerC_rswitch"/>
</dbReference>
<evidence type="ECO:0000313" key="7">
    <source>
        <dbReference type="EMBL" id="MDT0353690.1"/>
    </source>
</evidence>
<dbReference type="PANTHER" id="PTHR30238:SF0">
    <property type="entry name" value="THYLAKOID MEMBRANE PROTEIN TERC, CHLOROPLASTIC"/>
    <property type="match status" value="1"/>
</dbReference>
<feature type="transmembrane region" description="Helical" evidence="6">
    <location>
        <begin position="233"/>
        <end position="253"/>
    </location>
</feature>
<comment type="caution">
    <text evidence="7">The sequence shown here is derived from an EMBL/GenBank/DDBJ whole genome shotgun (WGS) entry which is preliminary data.</text>
</comment>
<evidence type="ECO:0000256" key="2">
    <source>
        <dbReference type="ARBA" id="ARBA00007511"/>
    </source>
</evidence>
<evidence type="ECO:0000256" key="4">
    <source>
        <dbReference type="ARBA" id="ARBA00022989"/>
    </source>
</evidence>
<dbReference type="NCBIfam" id="TIGR03718">
    <property type="entry name" value="R_switched_Alx"/>
    <property type="match status" value="1"/>
</dbReference>
<name>A0ABU2NIA0_9PSEU</name>
<feature type="transmembrane region" description="Helical" evidence="6">
    <location>
        <begin position="85"/>
        <end position="102"/>
    </location>
</feature>
<keyword evidence="4 6" id="KW-1133">Transmembrane helix</keyword>
<reference evidence="8" key="1">
    <citation type="submission" date="2023-07" db="EMBL/GenBank/DDBJ databases">
        <title>30 novel species of actinomycetes from the DSMZ collection.</title>
        <authorList>
            <person name="Nouioui I."/>
        </authorList>
    </citation>
    <scope>NUCLEOTIDE SEQUENCE [LARGE SCALE GENOMIC DNA]</scope>
    <source>
        <strain evidence="8">DSM 45834</strain>
    </source>
</reference>
<protein>
    <submittedName>
        <fullName evidence="7">TerC/Alx family metal homeostasis membrane protein</fullName>
    </submittedName>
</protein>
<evidence type="ECO:0000256" key="5">
    <source>
        <dbReference type="ARBA" id="ARBA00023136"/>
    </source>
</evidence>
<feature type="transmembrane region" description="Helical" evidence="6">
    <location>
        <begin position="136"/>
        <end position="153"/>
    </location>
</feature>
<feature type="transmembrane region" description="Helical" evidence="6">
    <location>
        <begin position="199"/>
        <end position="218"/>
    </location>
</feature>
<dbReference type="PANTHER" id="PTHR30238">
    <property type="entry name" value="MEMBRANE BOUND PREDICTED REDOX MODULATOR"/>
    <property type="match status" value="1"/>
</dbReference>
<feature type="transmembrane region" description="Helical" evidence="6">
    <location>
        <begin position="295"/>
        <end position="316"/>
    </location>
</feature>
<feature type="transmembrane region" description="Helical" evidence="6">
    <location>
        <begin position="109"/>
        <end position="130"/>
    </location>
</feature>
<feature type="transmembrane region" description="Helical" evidence="6">
    <location>
        <begin position="260"/>
        <end position="283"/>
    </location>
</feature>
<sequence length="330" mass="35890">MVATTPAVGSPALWTTSIAVLVGLLVLDFVLTRRPHAVSLREAVGWSMFYLTLPVVFGLFLWGAYGSEQALEFYTGFVVEKSLSVDNLFVFIMLLAAFAVPAELAQRVLLFGIVGALVLRGVLIALGAVLLQAGTWAFLVFGAVLFLTAARILREELGGATRERDVSKMRSVRLLRLLIPVTDEYRGTRLWVRADGRCALTPLTVVVVAVLATDVVFAVDSVPAVYGVTEDPYLVFATNAFALLGLRALYFVLQSALSQLVYLNHGLVLILALIGVKLMLHWAHGLWPTVPEIPTLMSLAVIVLILGVVTLASAIARRRAIRHFPSRSRP</sequence>
<keyword evidence="8" id="KW-1185">Reference proteome</keyword>
<comment type="subcellular location">
    <subcellularLocation>
        <location evidence="1">Membrane</location>
        <topology evidence="1">Multi-pass membrane protein</topology>
    </subcellularLocation>
</comment>
<dbReference type="RefSeq" id="WP_311560221.1">
    <property type="nucleotide sequence ID" value="NZ_JAVREJ010000041.1"/>
</dbReference>
<feature type="transmembrane region" description="Helical" evidence="6">
    <location>
        <begin position="12"/>
        <end position="31"/>
    </location>
</feature>
<dbReference type="Proteomes" id="UP001183202">
    <property type="component" value="Unassembled WGS sequence"/>
</dbReference>
<feature type="transmembrane region" description="Helical" evidence="6">
    <location>
        <begin position="43"/>
        <end position="65"/>
    </location>
</feature>
<dbReference type="InterPro" id="IPR005496">
    <property type="entry name" value="Integral_membrane_TerC"/>
</dbReference>